<dbReference type="Pfam" id="PF11871">
    <property type="entry name" value="DUF3391"/>
    <property type="match status" value="1"/>
</dbReference>
<proteinExistence type="predicted"/>
<dbReference type="Proteomes" id="UP001548713">
    <property type="component" value="Unassembled WGS sequence"/>
</dbReference>
<sequence>MDLKFRTCTQTSWRRCGVTLRRIRRNQLRLGMYIHTLEGSWFKHPFWKRGFLLERETDLAAVLSSQIETLLIDISKGADLAKAKAKATLGSAAPEAFDEAWTQDERTAAAVEVVNRSKEVMRQVLDTARLGQAIESTAVTSVVEDVASCIEHNQPALLKILRLKSKDEYTYLHSVAVCALMISLARQLGLDRRTTKDLGTAGLLHDIGKVVLPVDVLNKPGRLTDEEFALVKTHSLEGYRLLSDLDNIPEAALDVCQHHHEKIDGSGYPHGLCAEQITLAARMGAICDVYDAVTSDRPYKDAWAPLEAITRMRQWNGHFDPKILFAFMVSIGVFPVGTLVQLQNERIGVIIEGGRHATKPKVLTFYSTRKRKFTRSELVIAGGKRSSDAIVCEADPAEWGISLARIDHLVRLGARWV</sequence>
<dbReference type="Gene3D" id="1.10.3210.10">
    <property type="entry name" value="Hypothetical protein af1432"/>
    <property type="match status" value="1"/>
</dbReference>
<dbReference type="PROSITE" id="PS51832">
    <property type="entry name" value="HD_GYP"/>
    <property type="match status" value="1"/>
</dbReference>
<feature type="domain" description="HD-GYP" evidence="2">
    <location>
        <begin position="148"/>
        <end position="343"/>
    </location>
</feature>
<evidence type="ECO:0000259" key="1">
    <source>
        <dbReference type="PROSITE" id="PS51831"/>
    </source>
</evidence>
<dbReference type="InterPro" id="IPR006674">
    <property type="entry name" value="HD_domain"/>
</dbReference>
<dbReference type="EMBL" id="JBEWLY010000019">
    <property type="protein sequence ID" value="MET1756319.1"/>
    <property type="molecule type" value="Genomic_DNA"/>
</dbReference>
<dbReference type="SMART" id="SM00471">
    <property type="entry name" value="HDc"/>
    <property type="match status" value="1"/>
</dbReference>
<dbReference type="Pfam" id="PF13487">
    <property type="entry name" value="HD_5"/>
    <property type="match status" value="1"/>
</dbReference>
<organism evidence="3 4">
    <name type="scientific">Novosphingobium kalidii</name>
    <dbReference type="NCBI Taxonomy" id="3230299"/>
    <lineage>
        <taxon>Bacteria</taxon>
        <taxon>Pseudomonadati</taxon>
        <taxon>Pseudomonadota</taxon>
        <taxon>Alphaproteobacteria</taxon>
        <taxon>Sphingomonadales</taxon>
        <taxon>Sphingomonadaceae</taxon>
        <taxon>Novosphingobium</taxon>
    </lineage>
</organism>
<evidence type="ECO:0000259" key="2">
    <source>
        <dbReference type="PROSITE" id="PS51832"/>
    </source>
</evidence>
<dbReference type="PROSITE" id="PS51831">
    <property type="entry name" value="HD"/>
    <property type="match status" value="1"/>
</dbReference>
<dbReference type="InterPro" id="IPR037522">
    <property type="entry name" value="HD_GYP_dom"/>
</dbReference>
<evidence type="ECO:0000313" key="4">
    <source>
        <dbReference type="Proteomes" id="UP001548713"/>
    </source>
</evidence>
<evidence type="ECO:0000313" key="3">
    <source>
        <dbReference type="EMBL" id="MET1756319.1"/>
    </source>
</evidence>
<dbReference type="PANTHER" id="PTHR43155">
    <property type="entry name" value="CYCLIC DI-GMP PHOSPHODIESTERASE PA4108-RELATED"/>
    <property type="match status" value="1"/>
</dbReference>
<accession>A0ABV2D3W9</accession>
<dbReference type="InterPro" id="IPR003607">
    <property type="entry name" value="HD/PDEase_dom"/>
</dbReference>
<dbReference type="CDD" id="cd00077">
    <property type="entry name" value="HDc"/>
    <property type="match status" value="1"/>
</dbReference>
<dbReference type="InterPro" id="IPR021812">
    <property type="entry name" value="DUF3391"/>
</dbReference>
<dbReference type="RefSeq" id="WP_353984807.1">
    <property type="nucleotide sequence ID" value="NZ_JBEWLY010000019.1"/>
</dbReference>
<feature type="domain" description="HD" evidence="1">
    <location>
        <begin position="170"/>
        <end position="286"/>
    </location>
</feature>
<dbReference type="PANTHER" id="PTHR43155:SF2">
    <property type="entry name" value="CYCLIC DI-GMP PHOSPHODIESTERASE PA4108"/>
    <property type="match status" value="1"/>
</dbReference>
<comment type="caution">
    <text evidence="3">The sequence shown here is derived from an EMBL/GenBank/DDBJ whole genome shotgun (WGS) entry which is preliminary data.</text>
</comment>
<dbReference type="SUPFAM" id="SSF109604">
    <property type="entry name" value="HD-domain/PDEase-like"/>
    <property type="match status" value="1"/>
</dbReference>
<dbReference type="NCBIfam" id="TIGR00277">
    <property type="entry name" value="HDIG"/>
    <property type="match status" value="1"/>
</dbReference>
<reference evidence="3 4" key="1">
    <citation type="submission" date="2024-07" db="EMBL/GenBank/DDBJ databases">
        <title>Novosphingobium kalidii RD2P27.</title>
        <authorList>
            <person name="Sun J.-Q."/>
        </authorList>
    </citation>
    <scope>NUCLEOTIDE SEQUENCE [LARGE SCALE GENOMIC DNA]</scope>
    <source>
        <strain evidence="3 4">RD2P27</strain>
    </source>
</reference>
<dbReference type="InterPro" id="IPR006675">
    <property type="entry name" value="HDIG_dom"/>
</dbReference>
<keyword evidence="4" id="KW-1185">Reference proteome</keyword>
<name>A0ABV2D3W9_9SPHN</name>
<gene>
    <name evidence="3" type="ORF">ABVV53_12755</name>
</gene>
<protein>
    <submittedName>
        <fullName evidence="3">HD-GYP domain-containing protein</fullName>
    </submittedName>
</protein>